<name>A0A0C9QWT1_9CONI</name>
<proteinExistence type="predicted"/>
<dbReference type="GO" id="GO:0005524">
    <property type="term" value="F:ATP binding"/>
    <property type="evidence" value="ECO:0007669"/>
    <property type="project" value="UniProtKB-UniRule"/>
</dbReference>
<dbReference type="GO" id="GO:0004672">
    <property type="term" value="F:protein kinase activity"/>
    <property type="evidence" value="ECO:0007669"/>
    <property type="project" value="InterPro"/>
</dbReference>
<evidence type="ECO:0000256" key="1">
    <source>
        <dbReference type="ARBA" id="ARBA00022527"/>
    </source>
</evidence>
<keyword evidence="3 6" id="KW-0547">Nucleotide-binding</keyword>
<keyword evidence="4" id="KW-0418">Kinase</keyword>
<organism evidence="9">
    <name type="scientific">Wollemia nobilis</name>
    <dbReference type="NCBI Taxonomy" id="56998"/>
    <lineage>
        <taxon>Eukaryota</taxon>
        <taxon>Viridiplantae</taxon>
        <taxon>Streptophyta</taxon>
        <taxon>Embryophyta</taxon>
        <taxon>Tracheophyta</taxon>
        <taxon>Spermatophyta</taxon>
        <taxon>Pinopsida</taxon>
        <taxon>Pinidae</taxon>
        <taxon>Conifers II</taxon>
        <taxon>Araucariales</taxon>
        <taxon>Araucariaceae</taxon>
        <taxon>Wollemia</taxon>
    </lineage>
</organism>
<dbReference type="SMART" id="SM00220">
    <property type="entry name" value="S_TKc"/>
    <property type="match status" value="1"/>
</dbReference>
<evidence type="ECO:0000256" key="6">
    <source>
        <dbReference type="PROSITE-ProRule" id="PRU10141"/>
    </source>
</evidence>
<dbReference type="InterPro" id="IPR001245">
    <property type="entry name" value="Ser-Thr/Tyr_kinase_cat_dom"/>
</dbReference>
<sequence>MGYLSCRADSAVITCDSYKKEKPLKVQLYAYKDLESATGGFAGESLLGKGSHGCVYRGVLGDGTLVAVKKPSTGLRILQDDTAVENEIEILSKLHSPRLVNLLGFSHDTKEKLLVVEFMSNGTLHDILHCNPEPPSWARRVHLALQTAKAVFTLHSANPPVIHRDIKSSNVLIDANWNARLGDFGLALRGHVEDIKLNSTPPAGTIGYLDPGYTTPGNLSTKNDVFSFGILLLEIISGRNAIDVQYSPPSIVDWAMPLIRQNNILGLFDPRLSPPKNLNSVRQMALIAARCIRSTKEKRPSMKEVVEGLKVVSRSIPLHIWNGLSRRKRKPNAATDRQEKGKSHSTQEGSENFNLTLEMKSKSSQGLNRQLSKPVKSLGRVSSRSSRVSDEDANKDKEFNKSGSVVRRGRSGRILVDLFNETTETETQTSESKSIDWHALAKVSSPSVRAATLTLRQAMLVRGSPATPAFRSGPLPVFGDHYKEASAPIVRNPSVERVRKPRVCIDPTLHYKQIPQVTHFKVVAETG</sequence>
<keyword evidence="1" id="KW-0723">Serine/threonine-protein kinase</keyword>
<dbReference type="Pfam" id="PF07714">
    <property type="entry name" value="PK_Tyr_Ser-Thr"/>
    <property type="match status" value="1"/>
</dbReference>
<dbReference type="AlphaFoldDB" id="A0A0C9QWT1"/>
<feature type="compositionally biased region" description="Polar residues" evidence="7">
    <location>
        <begin position="344"/>
        <end position="355"/>
    </location>
</feature>
<dbReference type="PANTHER" id="PTHR46146">
    <property type="entry name" value="SERINE/THREONINE-PROTEIN KINASE-LIKE PROTEIN CCR4"/>
    <property type="match status" value="1"/>
</dbReference>
<feature type="compositionally biased region" description="Polar residues" evidence="7">
    <location>
        <begin position="362"/>
        <end position="371"/>
    </location>
</feature>
<keyword evidence="2" id="KW-0808">Transferase</keyword>
<dbReference type="PROSITE" id="PS00107">
    <property type="entry name" value="PROTEIN_KINASE_ATP"/>
    <property type="match status" value="1"/>
</dbReference>
<dbReference type="InterPro" id="IPR008271">
    <property type="entry name" value="Ser/Thr_kinase_AS"/>
</dbReference>
<protein>
    <submittedName>
        <fullName evidence="9">TSA: Wollemia nobilis Ref_Wollemi_Transcript_3106_2188 transcribed RNA sequence</fullName>
    </submittedName>
</protein>
<dbReference type="InterPro" id="IPR011009">
    <property type="entry name" value="Kinase-like_dom_sf"/>
</dbReference>
<feature type="compositionally biased region" description="Basic and acidic residues" evidence="7">
    <location>
        <begin position="387"/>
        <end position="400"/>
    </location>
</feature>
<evidence type="ECO:0000256" key="5">
    <source>
        <dbReference type="ARBA" id="ARBA00022840"/>
    </source>
</evidence>
<evidence type="ECO:0000259" key="8">
    <source>
        <dbReference type="PROSITE" id="PS50011"/>
    </source>
</evidence>
<dbReference type="Gene3D" id="1.10.510.10">
    <property type="entry name" value="Transferase(Phosphotransferase) domain 1"/>
    <property type="match status" value="1"/>
</dbReference>
<dbReference type="PROSITE" id="PS00108">
    <property type="entry name" value="PROTEIN_KINASE_ST"/>
    <property type="match status" value="1"/>
</dbReference>
<dbReference type="EMBL" id="GCHU01003083">
    <property type="protein sequence ID" value="JAG89205.1"/>
    <property type="molecule type" value="Transcribed_RNA"/>
</dbReference>
<dbReference type="SUPFAM" id="SSF56112">
    <property type="entry name" value="Protein kinase-like (PK-like)"/>
    <property type="match status" value="1"/>
</dbReference>
<dbReference type="PROSITE" id="PS50011">
    <property type="entry name" value="PROTEIN_KINASE_DOM"/>
    <property type="match status" value="1"/>
</dbReference>
<feature type="binding site" evidence="6">
    <location>
        <position position="70"/>
    </location>
    <ligand>
        <name>ATP</name>
        <dbReference type="ChEBI" id="CHEBI:30616"/>
    </ligand>
</feature>
<evidence type="ECO:0000256" key="3">
    <source>
        <dbReference type="ARBA" id="ARBA00022741"/>
    </source>
</evidence>
<evidence type="ECO:0000256" key="2">
    <source>
        <dbReference type="ARBA" id="ARBA00022679"/>
    </source>
</evidence>
<evidence type="ECO:0000313" key="9">
    <source>
        <dbReference type="EMBL" id="JAG89205.1"/>
    </source>
</evidence>
<feature type="domain" description="Protein kinase" evidence="8">
    <location>
        <begin position="41"/>
        <end position="322"/>
    </location>
</feature>
<evidence type="ECO:0000256" key="7">
    <source>
        <dbReference type="SAM" id="MobiDB-lite"/>
    </source>
</evidence>
<dbReference type="FunFam" id="1.10.510.10:FF:000540">
    <property type="entry name" value="Serine/threonine-protein kinase-like protein"/>
    <property type="match status" value="1"/>
</dbReference>
<evidence type="ECO:0000256" key="4">
    <source>
        <dbReference type="ARBA" id="ARBA00022777"/>
    </source>
</evidence>
<dbReference type="PANTHER" id="PTHR46146:SF23">
    <property type="entry name" value="PROTEIN KINASE DOMAIN-CONTAINING PROTEIN"/>
    <property type="match status" value="1"/>
</dbReference>
<dbReference type="InterPro" id="IPR000719">
    <property type="entry name" value="Prot_kinase_dom"/>
</dbReference>
<dbReference type="Gene3D" id="3.30.200.20">
    <property type="entry name" value="Phosphorylase Kinase, domain 1"/>
    <property type="match status" value="1"/>
</dbReference>
<accession>A0A0C9QWT1</accession>
<reference evidence="9" key="1">
    <citation type="submission" date="2015-02" db="EMBL/GenBank/DDBJ databases">
        <title>A transcriptome of Wollemia nobilis - a relic of Gondwana.</title>
        <authorList>
            <person name="Chia J.Y."/>
            <person name="Leong Y.S."/>
            <person name="Abdul Karim S."/>
            <person name="Wan Azmi N."/>
            <person name="Hercus R."/>
            <person name="Croft L."/>
        </authorList>
    </citation>
    <scope>NUCLEOTIDE SEQUENCE</scope>
    <source>
        <strain evidence="9">MaeBrown</strain>
        <tissue evidence="9">Leaf</tissue>
    </source>
</reference>
<keyword evidence="5 6" id="KW-0067">ATP-binding</keyword>
<dbReference type="InterPro" id="IPR017441">
    <property type="entry name" value="Protein_kinase_ATP_BS"/>
</dbReference>
<feature type="region of interest" description="Disordered" evidence="7">
    <location>
        <begin position="327"/>
        <end position="405"/>
    </location>
</feature>